<dbReference type="EMBL" id="CP150951">
    <property type="protein sequence ID" value="WZC49518.1"/>
    <property type="molecule type" value="Genomic_DNA"/>
</dbReference>
<proteinExistence type="predicted"/>
<evidence type="ECO:0000313" key="11">
    <source>
        <dbReference type="Proteomes" id="UP001440612"/>
    </source>
</evidence>
<organism evidence="10 11">
    <name type="scientific">Yoonia phaeophyticola</name>
    <dbReference type="NCBI Taxonomy" id="3137369"/>
    <lineage>
        <taxon>Bacteria</taxon>
        <taxon>Pseudomonadati</taxon>
        <taxon>Pseudomonadota</taxon>
        <taxon>Alphaproteobacteria</taxon>
        <taxon>Rhodobacterales</taxon>
        <taxon>Paracoccaceae</taxon>
        <taxon>Yoonia</taxon>
    </lineage>
</organism>
<feature type="transmembrane region" description="Helical" evidence="8">
    <location>
        <begin position="154"/>
        <end position="181"/>
    </location>
</feature>
<evidence type="ECO:0000256" key="6">
    <source>
        <dbReference type="ARBA" id="ARBA00023136"/>
    </source>
</evidence>
<comment type="function">
    <text evidence="7">Part of the tripartite ATP-independent periplasmic (TRAP) transport system.</text>
</comment>
<evidence type="ECO:0000256" key="2">
    <source>
        <dbReference type="ARBA" id="ARBA00022475"/>
    </source>
</evidence>
<evidence type="ECO:0000256" key="5">
    <source>
        <dbReference type="ARBA" id="ARBA00022989"/>
    </source>
</evidence>
<keyword evidence="11" id="KW-1185">Reference proteome</keyword>
<feature type="transmembrane region" description="Helical" evidence="8">
    <location>
        <begin position="267"/>
        <end position="286"/>
    </location>
</feature>
<dbReference type="InterPro" id="IPR004681">
    <property type="entry name" value="TRAP_DctM"/>
</dbReference>
<feature type="transmembrane region" description="Helical" evidence="8">
    <location>
        <begin position="357"/>
        <end position="375"/>
    </location>
</feature>
<feature type="transmembrane region" description="Helical" evidence="8">
    <location>
        <begin position="395"/>
        <end position="425"/>
    </location>
</feature>
<evidence type="ECO:0000313" key="10">
    <source>
        <dbReference type="EMBL" id="WZC49518.1"/>
    </source>
</evidence>
<dbReference type="RefSeq" id="WP_341367628.1">
    <property type="nucleotide sequence ID" value="NZ_CP150951.2"/>
</dbReference>
<evidence type="ECO:0000259" key="9">
    <source>
        <dbReference type="Pfam" id="PF06808"/>
    </source>
</evidence>
<protein>
    <submittedName>
        <fullName evidence="10">TRAP transporter large permease</fullName>
    </submittedName>
</protein>
<feature type="transmembrane region" description="Helical" evidence="8">
    <location>
        <begin position="298"/>
        <end position="316"/>
    </location>
</feature>
<reference evidence="11" key="1">
    <citation type="submission" date="2024-04" db="EMBL/GenBank/DDBJ databases">
        <title>Phylogenomic analyses of a clade within the roseobacter group suggest taxonomic reassignments of species of the genera Aestuariivita, Citreicella, Loktanella, Nautella, Pelagibaca, Ruegeria, Thalassobius, Thiobacimonas and Tropicibacter, and the proposal o.</title>
        <authorList>
            <person name="Jeon C.O."/>
        </authorList>
    </citation>
    <scope>NUCLEOTIDE SEQUENCE [LARGE SCALE GENOMIC DNA]</scope>
    <source>
        <strain evidence="11">BS5-3</strain>
    </source>
</reference>
<keyword evidence="6 8" id="KW-0472">Membrane</keyword>
<feature type="transmembrane region" description="Helical" evidence="8">
    <location>
        <begin position="236"/>
        <end position="255"/>
    </location>
</feature>
<keyword evidence="4 8" id="KW-0812">Transmembrane</keyword>
<name>A0ABZ2VA86_9RHOB</name>
<keyword evidence="5 8" id="KW-1133">Transmembrane helix</keyword>
<dbReference type="InterPro" id="IPR010656">
    <property type="entry name" value="DctM"/>
</dbReference>
<feature type="transmembrane region" description="Helical" evidence="8">
    <location>
        <begin position="193"/>
        <end position="215"/>
    </location>
</feature>
<sequence length="466" mass="49555">MEPIEIGLWVTGGLLVMVVLGMRVAFAAGMAGMIGLIWIFWERKDYDFAEFAWALEVAVKTAGQVPHSKVSSQALSLIPTFILIGYLAYYAGLTKALFEAAKRWIAWVPGGLAVSTVFATAGFAAVSGASVATSAVFARIAIPEMLKIGYNKQFAAGVVAAGGTLASLIPPSAILVIYAIIVEQDVGKLLLAGFIPGAFSALIYAALIIGMALTIKDFGPAVKGYTWRERLVSLPPALPIVFVVVTIICFVYNPFGGDAWGTPTEGGAIGAFVVFLMALYQGMRWPQLKEALLETAKLSVMIFTIIWGVLIYVRFLGFADLPSAFSDWITSLTMSPMLILICILLAYAVLGMFMDAIGMLLLTLPVVYPAVMALNGGEAVAAADSAFGMSGPMCAIWFGILVVKMAEFCLITPPIGLNCFVVAGVRDDLTVQDVFKGVTPFFIADALTIALLVAFPAIVLWLPSLA</sequence>
<feature type="transmembrane region" description="Helical" evidence="8">
    <location>
        <begin position="6"/>
        <end position="39"/>
    </location>
</feature>
<dbReference type="PANTHER" id="PTHR33362:SF5">
    <property type="entry name" value="C4-DICARBOXYLATE TRAP TRANSPORTER LARGE PERMEASE PROTEIN DCTM"/>
    <property type="match status" value="1"/>
</dbReference>
<comment type="subcellular location">
    <subcellularLocation>
        <location evidence="1 7">Cell inner membrane</location>
        <topology evidence="1 7">Multi-pass membrane protein</topology>
    </subcellularLocation>
</comment>
<keyword evidence="3 7" id="KW-0997">Cell inner membrane</keyword>
<feature type="domain" description="TRAP C4-dicarboxylate transport system permease DctM subunit" evidence="9">
    <location>
        <begin position="12"/>
        <end position="458"/>
    </location>
</feature>
<evidence type="ECO:0000256" key="8">
    <source>
        <dbReference type="SAM" id="Phobius"/>
    </source>
</evidence>
<keyword evidence="2" id="KW-1003">Cell membrane</keyword>
<feature type="transmembrane region" description="Helical" evidence="8">
    <location>
        <begin position="112"/>
        <end position="142"/>
    </location>
</feature>
<dbReference type="Pfam" id="PF06808">
    <property type="entry name" value="DctM"/>
    <property type="match status" value="1"/>
</dbReference>
<evidence type="ECO:0000256" key="3">
    <source>
        <dbReference type="ARBA" id="ARBA00022519"/>
    </source>
</evidence>
<feature type="transmembrane region" description="Helical" evidence="8">
    <location>
        <begin position="74"/>
        <end position="92"/>
    </location>
</feature>
<keyword evidence="7" id="KW-0813">Transport</keyword>
<feature type="transmembrane region" description="Helical" evidence="8">
    <location>
        <begin position="437"/>
        <end position="462"/>
    </location>
</feature>
<dbReference type="Proteomes" id="UP001440612">
    <property type="component" value="Chromosome"/>
</dbReference>
<gene>
    <name evidence="10" type="ORF">AABB29_02365</name>
</gene>
<evidence type="ECO:0000256" key="1">
    <source>
        <dbReference type="ARBA" id="ARBA00004429"/>
    </source>
</evidence>
<dbReference type="PANTHER" id="PTHR33362">
    <property type="entry name" value="SIALIC ACID TRAP TRANSPORTER PERMEASE PROTEIN SIAT-RELATED"/>
    <property type="match status" value="1"/>
</dbReference>
<evidence type="ECO:0000256" key="4">
    <source>
        <dbReference type="ARBA" id="ARBA00022692"/>
    </source>
</evidence>
<accession>A0ABZ2VA86</accession>
<feature type="transmembrane region" description="Helical" evidence="8">
    <location>
        <begin position="328"/>
        <end position="350"/>
    </location>
</feature>
<evidence type="ECO:0000256" key="7">
    <source>
        <dbReference type="RuleBase" id="RU369079"/>
    </source>
</evidence>